<dbReference type="NCBIfam" id="NF004979">
    <property type="entry name" value="PRK06357.1"/>
    <property type="match status" value="1"/>
</dbReference>
<dbReference type="SMART" id="SM01007">
    <property type="entry name" value="Aldolase_II"/>
    <property type="match status" value="1"/>
</dbReference>
<dbReference type="PANTHER" id="PTHR22789:SF0">
    <property type="entry name" value="3-OXO-TETRONATE 4-PHOSPHATE DECARBOXYLASE-RELATED"/>
    <property type="match status" value="1"/>
</dbReference>
<dbReference type="Proteomes" id="UP001596288">
    <property type="component" value="Unassembled WGS sequence"/>
</dbReference>
<evidence type="ECO:0000256" key="1">
    <source>
        <dbReference type="ARBA" id="ARBA00022723"/>
    </source>
</evidence>
<dbReference type="RefSeq" id="WP_137612053.1">
    <property type="nucleotide sequence ID" value="NZ_BJDF01000017.1"/>
</dbReference>
<sequence>MTEQYVFEEQRRDLAMVCREMFNRKNTNVAGGNISVKITAAEDIDFGRVHIKEGHDYIIMTPTMMSEAWFAKLDGSQILVIDLETGEQIDGVGRLTREINMHIEAYEANPGIKCVYHSHAEESMFWATLGQDMPNVTEITSDTMPLKTIHCLPYAPACSKELADVVHENLVEIGDGALENIFLLNSHGVLITCTDLHEATRILETVEWNAKIAYQQTVFKALGLIDHYQSNGKDTDGFLNSYETEKIN</sequence>
<feature type="domain" description="Class II aldolase/adducin N-terminal" evidence="3">
    <location>
        <begin position="12"/>
        <end position="214"/>
    </location>
</feature>
<name>A0ABW1RQI1_9LACO</name>
<evidence type="ECO:0000313" key="5">
    <source>
        <dbReference type="Proteomes" id="UP001596288"/>
    </source>
</evidence>
<keyword evidence="5" id="KW-1185">Reference proteome</keyword>
<dbReference type="SUPFAM" id="SSF53639">
    <property type="entry name" value="AraD/HMP-PK domain-like"/>
    <property type="match status" value="1"/>
</dbReference>
<protein>
    <submittedName>
        <fullName evidence="4">Class II aldolase/adducin family protein</fullName>
    </submittedName>
</protein>
<comment type="caution">
    <text evidence="4">The sequence shown here is derived from an EMBL/GenBank/DDBJ whole genome shotgun (WGS) entry which is preliminary data.</text>
</comment>
<keyword evidence="1" id="KW-0479">Metal-binding</keyword>
<reference evidence="5" key="1">
    <citation type="journal article" date="2019" name="Int. J. Syst. Evol. Microbiol.">
        <title>The Global Catalogue of Microorganisms (GCM) 10K type strain sequencing project: providing services to taxonomists for standard genome sequencing and annotation.</title>
        <authorList>
            <consortium name="The Broad Institute Genomics Platform"/>
            <consortium name="The Broad Institute Genome Sequencing Center for Infectious Disease"/>
            <person name="Wu L."/>
            <person name="Ma J."/>
        </authorList>
    </citation>
    <scope>NUCLEOTIDE SEQUENCE [LARGE SCALE GENOMIC DNA]</scope>
    <source>
        <strain evidence="5">CCM 8927</strain>
    </source>
</reference>
<dbReference type="EMBL" id="JBHSSF010000041">
    <property type="protein sequence ID" value="MFC6177670.1"/>
    <property type="molecule type" value="Genomic_DNA"/>
</dbReference>
<accession>A0ABW1RQI1</accession>
<dbReference type="InterPro" id="IPR050197">
    <property type="entry name" value="Aldolase_class_II_sugar_metab"/>
</dbReference>
<evidence type="ECO:0000256" key="2">
    <source>
        <dbReference type="ARBA" id="ARBA00023239"/>
    </source>
</evidence>
<dbReference type="InterPro" id="IPR001303">
    <property type="entry name" value="Aldolase_II/adducin_N"/>
</dbReference>
<gene>
    <name evidence="4" type="ORF">ACFQAV_12705</name>
</gene>
<dbReference type="InterPro" id="IPR036409">
    <property type="entry name" value="Aldolase_II/adducin_N_sf"/>
</dbReference>
<dbReference type="Pfam" id="PF00596">
    <property type="entry name" value="Aldolase_II"/>
    <property type="match status" value="1"/>
</dbReference>
<dbReference type="PANTHER" id="PTHR22789">
    <property type="entry name" value="FUCULOSE PHOSPHATE ALDOLASE"/>
    <property type="match status" value="1"/>
</dbReference>
<keyword evidence="2" id="KW-0456">Lyase</keyword>
<evidence type="ECO:0000259" key="3">
    <source>
        <dbReference type="SMART" id="SM01007"/>
    </source>
</evidence>
<proteinExistence type="predicted"/>
<evidence type="ECO:0000313" key="4">
    <source>
        <dbReference type="EMBL" id="MFC6177670.1"/>
    </source>
</evidence>
<dbReference type="Gene3D" id="3.40.225.10">
    <property type="entry name" value="Class II aldolase/adducin N-terminal domain"/>
    <property type="match status" value="1"/>
</dbReference>
<organism evidence="4 5">
    <name type="scientific">Companilactobacillus huachuanensis</name>
    <dbReference type="NCBI Taxonomy" id="2559914"/>
    <lineage>
        <taxon>Bacteria</taxon>
        <taxon>Bacillati</taxon>
        <taxon>Bacillota</taxon>
        <taxon>Bacilli</taxon>
        <taxon>Lactobacillales</taxon>
        <taxon>Lactobacillaceae</taxon>
        <taxon>Companilactobacillus</taxon>
    </lineage>
</organism>